<dbReference type="Proteomes" id="UP001331515">
    <property type="component" value="Unassembled WGS sequence"/>
</dbReference>
<gene>
    <name evidence="1" type="ORF">CgunFtcFv8_007943</name>
</gene>
<accession>A0AAN8D7K5</accession>
<keyword evidence="2" id="KW-1185">Reference proteome</keyword>
<sequence length="76" mass="8319">MSVFCDKGPLWASWGPQWFRNTWCVQAQRSNSTSGSKMAQRSLKLTVPGLSSPGRPAAALPAVVCYTDTTGYMYTN</sequence>
<evidence type="ECO:0000313" key="2">
    <source>
        <dbReference type="Proteomes" id="UP001331515"/>
    </source>
</evidence>
<organism evidence="1 2">
    <name type="scientific">Champsocephalus gunnari</name>
    <name type="common">Mackerel icefish</name>
    <dbReference type="NCBI Taxonomy" id="52237"/>
    <lineage>
        <taxon>Eukaryota</taxon>
        <taxon>Metazoa</taxon>
        <taxon>Chordata</taxon>
        <taxon>Craniata</taxon>
        <taxon>Vertebrata</taxon>
        <taxon>Euteleostomi</taxon>
        <taxon>Actinopterygii</taxon>
        <taxon>Neopterygii</taxon>
        <taxon>Teleostei</taxon>
        <taxon>Neoteleostei</taxon>
        <taxon>Acanthomorphata</taxon>
        <taxon>Eupercaria</taxon>
        <taxon>Perciformes</taxon>
        <taxon>Notothenioidei</taxon>
        <taxon>Channichthyidae</taxon>
        <taxon>Champsocephalus</taxon>
    </lineage>
</organism>
<reference evidence="1 2" key="1">
    <citation type="journal article" date="2023" name="Mol. Biol. Evol.">
        <title>Genomics of Secondarily Temperate Adaptation in the Only Non-Antarctic Icefish.</title>
        <authorList>
            <person name="Rivera-Colon A.G."/>
            <person name="Rayamajhi N."/>
            <person name="Minhas B.F."/>
            <person name="Madrigal G."/>
            <person name="Bilyk K.T."/>
            <person name="Yoon V."/>
            <person name="Hune M."/>
            <person name="Gregory S."/>
            <person name="Cheng C.H.C."/>
            <person name="Catchen J.M."/>
        </authorList>
    </citation>
    <scope>NUCLEOTIDE SEQUENCE [LARGE SCALE GENOMIC DNA]</scope>
    <source>
        <tissue evidence="1">White muscle</tissue>
    </source>
</reference>
<dbReference type="AlphaFoldDB" id="A0AAN8D7K5"/>
<protein>
    <submittedName>
        <fullName evidence="1">Uncharacterized protein</fullName>
    </submittedName>
</protein>
<proteinExistence type="predicted"/>
<dbReference type="EMBL" id="JAURVH010001527">
    <property type="protein sequence ID" value="KAK5913408.1"/>
    <property type="molecule type" value="Genomic_DNA"/>
</dbReference>
<evidence type="ECO:0000313" key="1">
    <source>
        <dbReference type="EMBL" id="KAK5913408.1"/>
    </source>
</evidence>
<comment type="caution">
    <text evidence="1">The sequence shown here is derived from an EMBL/GenBank/DDBJ whole genome shotgun (WGS) entry which is preliminary data.</text>
</comment>
<name>A0AAN8D7K5_CHAGU</name>